<evidence type="ECO:0000313" key="1">
    <source>
        <dbReference type="EMBL" id="KAG5452920.1"/>
    </source>
</evidence>
<comment type="caution">
    <text evidence="1">The sequence shown here is derived from an EMBL/GenBank/DDBJ whole genome shotgun (WGS) entry which is preliminary data.</text>
</comment>
<dbReference type="Proteomes" id="UP000286415">
    <property type="component" value="Unassembled WGS sequence"/>
</dbReference>
<gene>
    <name evidence="1" type="ORF">CSKR_107466</name>
</gene>
<organism evidence="1 2">
    <name type="scientific">Clonorchis sinensis</name>
    <name type="common">Chinese liver fluke</name>
    <dbReference type="NCBI Taxonomy" id="79923"/>
    <lineage>
        <taxon>Eukaryota</taxon>
        <taxon>Metazoa</taxon>
        <taxon>Spiralia</taxon>
        <taxon>Lophotrochozoa</taxon>
        <taxon>Platyhelminthes</taxon>
        <taxon>Trematoda</taxon>
        <taxon>Digenea</taxon>
        <taxon>Opisthorchiida</taxon>
        <taxon>Opisthorchiata</taxon>
        <taxon>Opisthorchiidae</taxon>
        <taxon>Clonorchis</taxon>
    </lineage>
</organism>
<feature type="non-terminal residue" evidence="1">
    <location>
        <position position="207"/>
    </location>
</feature>
<accession>A0A3R7FHI8</accession>
<name>A0A3R7FHI8_CLOSI</name>
<dbReference type="EMBL" id="NIRI02000013">
    <property type="protein sequence ID" value="KAG5452920.1"/>
    <property type="molecule type" value="Genomic_DNA"/>
</dbReference>
<proteinExistence type="predicted"/>
<keyword evidence="2" id="KW-1185">Reference proteome</keyword>
<evidence type="ECO:0000313" key="2">
    <source>
        <dbReference type="Proteomes" id="UP000286415"/>
    </source>
</evidence>
<reference evidence="1 2" key="2">
    <citation type="journal article" date="2021" name="Genomics">
        <title>High-quality reference genome for Clonorchis sinensis.</title>
        <authorList>
            <person name="Young N.D."/>
            <person name="Stroehlein A.J."/>
            <person name="Kinkar L."/>
            <person name="Wang T."/>
            <person name="Sohn W.M."/>
            <person name="Chang B.C.H."/>
            <person name="Kaur P."/>
            <person name="Weisz D."/>
            <person name="Dudchenko O."/>
            <person name="Aiden E.L."/>
            <person name="Korhonen P.K."/>
            <person name="Gasser R.B."/>
        </authorList>
    </citation>
    <scope>NUCLEOTIDE SEQUENCE [LARGE SCALE GENOMIC DNA]</scope>
    <source>
        <strain evidence="1">Cs-k2</strain>
    </source>
</reference>
<dbReference type="InParanoid" id="A0A3R7FHI8"/>
<reference evidence="1 2" key="1">
    <citation type="journal article" date="2018" name="Biotechnol. Adv.">
        <title>Improved genomic resources and new bioinformatic workflow for the carcinogenic parasite Clonorchis sinensis: Biotechnological implications.</title>
        <authorList>
            <person name="Wang D."/>
            <person name="Korhonen P.K."/>
            <person name="Gasser R.B."/>
            <person name="Young N.D."/>
        </authorList>
    </citation>
    <scope>NUCLEOTIDE SEQUENCE [LARGE SCALE GENOMIC DNA]</scope>
    <source>
        <strain evidence="1">Cs-k2</strain>
    </source>
</reference>
<dbReference type="AlphaFoldDB" id="A0A3R7FHI8"/>
<protein>
    <submittedName>
        <fullName evidence="1">Uncharacterized protein</fullName>
    </submittedName>
</protein>
<sequence length="207" mass="22329">MSAHVPINQLIVSAEQAKFDVCNLLVGAIDKLADDGGKLDDGANGYGGKELSVTGRKGCDNELHQYHRSSKRSSGRLTERNGPLHAGSAILFPRIYVIAKSLHAAPHSVPRKPSVALNSAQVSSVLTESDSDASHPNKELQVTFWQKAHGGNQQSVSGSVHIVKQPCALQALYQNTRDYSRNYAGTLFISSENILPRKISVPSKFKG</sequence>